<reference evidence="1" key="1">
    <citation type="submission" date="2012-11" db="EMBL/GenBank/DDBJ databases">
        <title>Dependencies among metagenomic species, viruses, plasmids and units of genetic variation.</title>
        <authorList>
            <person name="Nielsen H.B."/>
            <person name="Almeida M."/>
            <person name="Juncker A.S."/>
            <person name="Rasmussen S."/>
            <person name="Li J."/>
            <person name="Sunagawa S."/>
            <person name="Plichta D."/>
            <person name="Gautier L."/>
            <person name="Le Chatelier E."/>
            <person name="Peletier E."/>
            <person name="Bonde I."/>
            <person name="Nielsen T."/>
            <person name="Manichanh C."/>
            <person name="Arumugam M."/>
            <person name="Batto J."/>
            <person name="Santos M.B.Q.D."/>
            <person name="Blom N."/>
            <person name="Borruel N."/>
            <person name="Burgdorf K.S."/>
            <person name="Boumezbeur F."/>
            <person name="Casellas F."/>
            <person name="Dore J."/>
            <person name="Guarner F."/>
            <person name="Hansen T."/>
            <person name="Hildebrand F."/>
            <person name="Kaas R.S."/>
            <person name="Kennedy S."/>
            <person name="Kristiansen K."/>
            <person name="Kultima J.R."/>
            <person name="Leonard P."/>
            <person name="Levenez F."/>
            <person name="Lund O."/>
            <person name="Moumen B."/>
            <person name="Le Paslier D."/>
            <person name="Pons N."/>
            <person name="Pedersen O."/>
            <person name="Prifti E."/>
            <person name="Qin J."/>
            <person name="Raes J."/>
            <person name="Tap J."/>
            <person name="Tims S."/>
            <person name="Ussery D.W."/>
            <person name="Yamada T."/>
            <person name="MetaHit consortium"/>
            <person name="Renault P."/>
            <person name="Sicheritz-Ponten T."/>
            <person name="Bork P."/>
            <person name="Wang J."/>
            <person name="Brunak S."/>
            <person name="Ehrlich S.D."/>
        </authorList>
    </citation>
    <scope>NUCLEOTIDE SEQUENCE [LARGE SCALE GENOMIC DNA]</scope>
</reference>
<dbReference type="RefSeq" id="WP_022072357.1">
    <property type="nucleotide sequence ID" value="NZ_HF999329.1"/>
</dbReference>
<sequence>MVFDKPITIEKLNDNDDTWSKYISLHARINTYNYSENISAGADRSKQILTFDIRYCKPLSEIAFNTQYYRIVYNNQRYNITEYDDYMLKHKTIKLIGESY</sequence>
<dbReference type="Gene3D" id="2.40.10.270">
    <property type="entry name" value="Bacteriophage SPP1 head-tail adaptor protein"/>
    <property type="match status" value="1"/>
</dbReference>
<protein>
    <submittedName>
        <fullName evidence="1">Phage head-tail adaptor</fullName>
    </submittedName>
</protein>
<dbReference type="Proteomes" id="UP000017980">
    <property type="component" value="Unassembled WGS sequence"/>
</dbReference>
<dbReference type="InterPro" id="IPR038666">
    <property type="entry name" value="SSP1_head-tail_sf"/>
</dbReference>
<evidence type="ECO:0000313" key="1">
    <source>
        <dbReference type="EMBL" id="CDA11200.1"/>
    </source>
</evidence>
<name>R5X8Q7_9FIRM</name>
<dbReference type="Pfam" id="PF05521">
    <property type="entry name" value="Phage_HCP"/>
    <property type="match status" value="1"/>
</dbReference>
<proteinExistence type="predicted"/>
<dbReference type="InterPro" id="IPR008767">
    <property type="entry name" value="Phage_SPP1_head-tail_adaptor"/>
</dbReference>
<comment type="caution">
    <text evidence="1">The sequence shown here is derived from an EMBL/GenBank/DDBJ whole genome shotgun (WGS) entry which is preliminary data.</text>
</comment>
<evidence type="ECO:0000313" key="2">
    <source>
        <dbReference type="Proteomes" id="UP000017980"/>
    </source>
</evidence>
<organism evidence="1 2">
    <name type="scientific">Intestinibacter bartlettii CAG:1329</name>
    <dbReference type="NCBI Taxonomy" id="1263063"/>
    <lineage>
        <taxon>Bacteria</taxon>
        <taxon>Bacillati</taxon>
        <taxon>Bacillota</taxon>
        <taxon>Clostridia</taxon>
        <taxon>Peptostreptococcales</taxon>
        <taxon>Peptostreptococcaceae</taxon>
        <taxon>Intestinibacter</taxon>
    </lineage>
</organism>
<accession>R5X8Q7</accession>
<dbReference type="NCBIfam" id="TIGR01563">
    <property type="entry name" value="gp16_SPP1"/>
    <property type="match status" value="1"/>
</dbReference>
<gene>
    <name evidence="1" type="ORF">BN488_02227</name>
</gene>
<dbReference type="AlphaFoldDB" id="R5X8Q7"/>
<dbReference type="EMBL" id="CBBD010000050">
    <property type="protein sequence ID" value="CDA11200.1"/>
    <property type="molecule type" value="Genomic_DNA"/>
</dbReference>